<feature type="transmembrane region" description="Helical" evidence="6">
    <location>
        <begin position="47"/>
        <end position="65"/>
    </location>
</feature>
<evidence type="ECO:0000313" key="8">
    <source>
        <dbReference type="EMBL" id="KGN34542.1"/>
    </source>
</evidence>
<feature type="transmembrane region" description="Helical" evidence="6">
    <location>
        <begin position="17"/>
        <end position="41"/>
    </location>
</feature>
<feature type="transmembrane region" description="Helical" evidence="6">
    <location>
        <begin position="168"/>
        <end position="187"/>
    </location>
</feature>
<organism evidence="8 9">
    <name type="scientific">Knoellia sinensis KCTC 19936</name>
    <dbReference type="NCBI Taxonomy" id="1385520"/>
    <lineage>
        <taxon>Bacteria</taxon>
        <taxon>Bacillati</taxon>
        <taxon>Actinomycetota</taxon>
        <taxon>Actinomycetes</taxon>
        <taxon>Micrococcales</taxon>
        <taxon>Intrasporangiaceae</taxon>
        <taxon>Knoellia</taxon>
    </lineage>
</organism>
<dbReference type="PANTHER" id="PTHR23542:SF1">
    <property type="entry name" value="MAJOR FACILITATOR SUPERFAMILY (MFS) PROFILE DOMAIN-CONTAINING PROTEIN"/>
    <property type="match status" value="1"/>
</dbReference>
<evidence type="ECO:0000256" key="4">
    <source>
        <dbReference type="ARBA" id="ARBA00023136"/>
    </source>
</evidence>
<dbReference type="EMBL" id="AVPJ01000001">
    <property type="protein sequence ID" value="KGN34542.1"/>
    <property type="molecule type" value="Genomic_DNA"/>
</dbReference>
<dbReference type="Pfam" id="PF07690">
    <property type="entry name" value="MFS_1"/>
    <property type="match status" value="1"/>
</dbReference>
<feature type="transmembrane region" description="Helical" evidence="6">
    <location>
        <begin position="102"/>
        <end position="122"/>
    </location>
</feature>
<dbReference type="STRING" id="1385520.N802_00080"/>
<feature type="domain" description="Major facilitator superfamily (MFS) profile" evidence="7">
    <location>
        <begin position="1"/>
        <end position="386"/>
    </location>
</feature>
<evidence type="ECO:0000256" key="2">
    <source>
        <dbReference type="ARBA" id="ARBA00022692"/>
    </source>
</evidence>
<dbReference type="InterPro" id="IPR036259">
    <property type="entry name" value="MFS_trans_sf"/>
</dbReference>
<sequence length="406" mass="41619">MSIAPYRAVLASRDLRAALILGSLVRIPVFSAGVLLTVHVVTTLERSYAAAGLLASVATVAIAVSGPWRGRLLDRVGLRRVVLPSTLVALLCWSVAPWVDYVPLLVLAGVAGLFVIPSFSIVRQAVIAAVPSQERRTAISLDSVAVELAFIVGPATSIWAASLWDTRWVLFAIQMLGVVGGLVLWFVDLPLRGDAEDDGARTQTQRSAWFGLPFVAVCLAAAAATFVLAGTDLGIVARMREVGEPTAIGLVLASWGLGSLIGALVYGGLSRSISTFWLLGALALVTFPMALAAGPLSLGALGFVAGMFCAPTITASVDQASRIVPASARGEAMGWHGSSLTLGGAMGAPFAGLAIDEVGAGGGFVAPAAVGLVIAVLGAVALQTRRRRRAPNPEVSSPASAIGSGP</sequence>
<feature type="transmembrane region" description="Helical" evidence="6">
    <location>
        <begin position="143"/>
        <end position="162"/>
    </location>
</feature>
<evidence type="ECO:0000256" key="6">
    <source>
        <dbReference type="SAM" id="Phobius"/>
    </source>
</evidence>
<feature type="region of interest" description="Disordered" evidence="5">
    <location>
        <begin position="387"/>
        <end position="406"/>
    </location>
</feature>
<dbReference type="Proteomes" id="UP000030002">
    <property type="component" value="Unassembled WGS sequence"/>
</dbReference>
<keyword evidence="4 6" id="KW-0472">Membrane</keyword>
<evidence type="ECO:0000256" key="3">
    <source>
        <dbReference type="ARBA" id="ARBA00022989"/>
    </source>
</evidence>
<keyword evidence="3 6" id="KW-1133">Transmembrane helix</keyword>
<feature type="transmembrane region" description="Helical" evidence="6">
    <location>
        <begin position="77"/>
        <end position="96"/>
    </location>
</feature>
<keyword evidence="9" id="KW-1185">Reference proteome</keyword>
<dbReference type="GO" id="GO:0005886">
    <property type="term" value="C:plasma membrane"/>
    <property type="evidence" value="ECO:0007669"/>
    <property type="project" value="UniProtKB-SubCell"/>
</dbReference>
<feature type="transmembrane region" description="Helical" evidence="6">
    <location>
        <begin position="361"/>
        <end position="382"/>
    </location>
</feature>
<dbReference type="GO" id="GO:0022857">
    <property type="term" value="F:transmembrane transporter activity"/>
    <property type="evidence" value="ECO:0007669"/>
    <property type="project" value="InterPro"/>
</dbReference>
<evidence type="ECO:0000256" key="5">
    <source>
        <dbReference type="SAM" id="MobiDB-lite"/>
    </source>
</evidence>
<dbReference type="SUPFAM" id="SSF103473">
    <property type="entry name" value="MFS general substrate transporter"/>
    <property type="match status" value="1"/>
</dbReference>
<feature type="transmembrane region" description="Helical" evidence="6">
    <location>
        <begin position="208"/>
        <end position="228"/>
    </location>
</feature>
<gene>
    <name evidence="8" type="ORF">N802_00080</name>
</gene>
<dbReference type="eggNOG" id="COG2814">
    <property type="taxonomic scope" value="Bacteria"/>
</dbReference>
<feature type="transmembrane region" description="Helical" evidence="6">
    <location>
        <begin position="276"/>
        <end position="294"/>
    </location>
</feature>
<dbReference type="AlphaFoldDB" id="A0A0A0JEU3"/>
<dbReference type="InterPro" id="IPR011701">
    <property type="entry name" value="MFS"/>
</dbReference>
<proteinExistence type="predicted"/>
<evidence type="ECO:0000313" key="9">
    <source>
        <dbReference type="Proteomes" id="UP000030002"/>
    </source>
</evidence>
<accession>A0A0A0JEU3</accession>
<name>A0A0A0JEU3_9MICO</name>
<feature type="transmembrane region" description="Helical" evidence="6">
    <location>
        <begin position="248"/>
        <end position="269"/>
    </location>
</feature>
<evidence type="ECO:0000256" key="1">
    <source>
        <dbReference type="ARBA" id="ARBA00004651"/>
    </source>
</evidence>
<evidence type="ECO:0000259" key="7">
    <source>
        <dbReference type="PROSITE" id="PS50850"/>
    </source>
</evidence>
<dbReference type="PANTHER" id="PTHR23542">
    <property type="match status" value="1"/>
</dbReference>
<dbReference type="Gene3D" id="1.20.1250.20">
    <property type="entry name" value="MFS general substrate transporter like domains"/>
    <property type="match status" value="1"/>
</dbReference>
<keyword evidence="2 6" id="KW-0812">Transmembrane</keyword>
<protein>
    <submittedName>
        <fullName evidence="8">Permease</fullName>
    </submittedName>
</protein>
<dbReference type="PROSITE" id="PS50850">
    <property type="entry name" value="MFS"/>
    <property type="match status" value="1"/>
</dbReference>
<reference evidence="8 9" key="1">
    <citation type="submission" date="2013-08" db="EMBL/GenBank/DDBJ databases">
        <title>The genome sequence of Knoellia sinensis.</title>
        <authorList>
            <person name="Zhu W."/>
            <person name="Wang G."/>
        </authorList>
    </citation>
    <scope>NUCLEOTIDE SEQUENCE [LARGE SCALE GENOMIC DNA]</scope>
    <source>
        <strain evidence="8 9">KCTC 19936</strain>
    </source>
</reference>
<comment type="subcellular location">
    <subcellularLocation>
        <location evidence="1">Cell membrane</location>
        <topology evidence="1">Multi-pass membrane protein</topology>
    </subcellularLocation>
</comment>
<comment type="caution">
    <text evidence="8">The sequence shown here is derived from an EMBL/GenBank/DDBJ whole genome shotgun (WGS) entry which is preliminary data.</text>
</comment>
<dbReference type="InterPro" id="IPR020846">
    <property type="entry name" value="MFS_dom"/>
</dbReference>